<proteinExistence type="predicted"/>
<gene>
    <name evidence="1" type="ORF">RHMOL_Rhmol09G0100000</name>
</gene>
<name>A0ACC0MBT5_RHOML</name>
<dbReference type="Proteomes" id="UP001062846">
    <property type="component" value="Chromosome 9"/>
</dbReference>
<keyword evidence="2" id="KW-1185">Reference proteome</keyword>
<evidence type="ECO:0000313" key="2">
    <source>
        <dbReference type="Proteomes" id="UP001062846"/>
    </source>
</evidence>
<protein>
    <submittedName>
        <fullName evidence="1">Uncharacterized protein</fullName>
    </submittedName>
</protein>
<comment type="caution">
    <text evidence="1">The sequence shown here is derived from an EMBL/GenBank/DDBJ whole genome shotgun (WGS) entry which is preliminary data.</text>
</comment>
<organism evidence="1 2">
    <name type="scientific">Rhododendron molle</name>
    <name type="common">Chinese azalea</name>
    <name type="synonym">Azalea mollis</name>
    <dbReference type="NCBI Taxonomy" id="49168"/>
    <lineage>
        <taxon>Eukaryota</taxon>
        <taxon>Viridiplantae</taxon>
        <taxon>Streptophyta</taxon>
        <taxon>Embryophyta</taxon>
        <taxon>Tracheophyta</taxon>
        <taxon>Spermatophyta</taxon>
        <taxon>Magnoliopsida</taxon>
        <taxon>eudicotyledons</taxon>
        <taxon>Gunneridae</taxon>
        <taxon>Pentapetalae</taxon>
        <taxon>asterids</taxon>
        <taxon>Ericales</taxon>
        <taxon>Ericaceae</taxon>
        <taxon>Ericoideae</taxon>
        <taxon>Rhodoreae</taxon>
        <taxon>Rhododendron</taxon>
    </lineage>
</organism>
<evidence type="ECO:0000313" key="1">
    <source>
        <dbReference type="EMBL" id="KAI8538402.1"/>
    </source>
</evidence>
<reference evidence="1" key="1">
    <citation type="submission" date="2022-02" db="EMBL/GenBank/DDBJ databases">
        <title>Plant Genome Project.</title>
        <authorList>
            <person name="Zhang R.-G."/>
        </authorList>
    </citation>
    <scope>NUCLEOTIDE SEQUENCE</scope>
    <source>
        <strain evidence="1">AT1</strain>
    </source>
</reference>
<dbReference type="EMBL" id="CM046396">
    <property type="protein sequence ID" value="KAI8538402.1"/>
    <property type="molecule type" value="Genomic_DNA"/>
</dbReference>
<sequence>MALSKWVPPNAGNIKLNVDGCWYNAERNAGIGGIFRDNHGTWTLGFYGTMKAESSTEAEIWSIYRGLTIILERGLANVDIESDSPVAVNIINAGNPGNHPQSIIINDAKMLLLQTGPTLTHIFRAANQCANHLARMGAEQNDSLVVLEQALISIREFLLRDCLNIRQNLD</sequence>
<accession>A0ACC0MBT5</accession>